<keyword evidence="2" id="KW-1185">Reference proteome</keyword>
<comment type="caution">
    <text evidence="1">The sequence shown here is derived from an EMBL/GenBank/DDBJ whole genome shotgun (WGS) entry which is preliminary data.</text>
</comment>
<proteinExistence type="predicted"/>
<protein>
    <submittedName>
        <fullName evidence="1">Uncharacterized protein</fullName>
    </submittedName>
</protein>
<evidence type="ECO:0000313" key="2">
    <source>
        <dbReference type="Proteomes" id="UP000790377"/>
    </source>
</evidence>
<feature type="non-terminal residue" evidence="1">
    <location>
        <position position="98"/>
    </location>
</feature>
<accession>A0ACB7ZVN4</accession>
<feature type="non-terminal residue" evidence="1">
    <location>
        <position position="1"/>
    </location>
</feature>
<organism evidence="1 2">
    <name type="scientific">Hygrophoropsis aurantiaca</name>
    <dbReference type="NCBI Taxonomy" id="72124"/>
    <lineage>
        <taxon>Eukaryota</taxon>
        <taxon>Fungi</taxon>
        <taxon>Dikarya</taxon>
        <taxon>Basidiomycota</taxon>
        <taxon>Agaricomycotina</taxon>
        <taxon>Agaricomycetes</taxon>
        <taxon>Agaricomycetidae</taxon>
        <taxon>Boletales</taxon>
        <taxon>Coniophorineae</taxon>
        <taxon>Hygrophoropsidaceae</taxon>
        <taxon>Hygrophoropsis</taxon>
    </lineage>
</organism>
<reference evidence="1" key="1">
    <citation type="journal article" date="2021" name="New Phytol.">
        <title>Evolutionary innovations through gain and loss of genes in the ectomycorrhizal Boletales.</title>
        <authorList>
            <person name="Wu G."/>
            <person name="Miyauchi S."/>
            <person name="Morin E."/>
            <person name="Kuo A."/>
            <person name="Drula E."/>
            <person name="Varga T."/>
            <person name="Kohler A."/>
            <person name="Feng B."/>
            <person name="Cao Y."/>
            <person name="Lipzen A."/>
            <person name="Daum C."/>
            <person name="Hundley H."/>
            <person name="Pangilinan J."/>
            <person name="Johnson J."/>
            <person name="Barry K."/>
            <person name="LaButti K."/>
            <person name="Ng V."/>
            <person name="Ahrendt S."/>
            <person name="Min B."/>
            <person name="Choi I.G."/>
            <person name="Park H."/>
            <person name="Plett J.M."/>
            <person name="Magnuson J."/>
            <person name="Spatafora J.W."/>
            <person name="Nagy L.G."/>
            <person name="Henrissat B."/>
            <person name="Grigoriev I.V."/>
            <person name="Yang Z.L."/>
            <person name="Xu J."/>
            <person name="Martin F.M."/>
        </authorList>
    </citation>
    <scope>NUCLEOTIDE SEQUENCE</scope>
    <source>
        <strain evidence="1">ATCC 28755</strain>
    </source>
</reference>
<dbReference type="Proteomes" id="UP000790377">
    <property type="component" value="Unassembled WGS sequence"/>
</dbReference>
<sequence>FSSCEHPQVNTHFNYVRPTPVIPVLLMERVPRLGRSDEEDEQWYRLMLLLFKPWRTFRDLLGDASTWKEAFARYTFSDRSKELMHNMNIENECRDARD</sequence>
<evidence type="ECO:0000313" key="1">
    <source>
        <dbReference type="EMBL" id="KAH7904932.1"/>
    </source>
</evidence>
<name>A0ACB7ZVN4_9AGAM</name>
<gene>
    <name evidence="1" type="ORF">BJ138DRAFT_987609</name>
</gene>
<dbReference type="EMBL" id="MU268321">
    <property type="protein sequence ID" value="KAH7904932.1"/>
    <property type="molecule type" value="Genomic_DNA"/>
</dbReference>